<dbReference type="InterPro" id="IPR012495">
    <property type="entry name" value="TadE-like_dom"/>
</dbReference>
<dbReference type="AlphaFoldDB" id="A0A553WIH1"/>
<evidence type="ECO:0000259" key="2">
    <source>
        <dbReference type="Pfam" id="PF07811"/>
    </source>
</evidence>
<dbReference type="RefSeq" id="WP_143775384.1">
    <property type="nucleotide sequence ID" value="NZ_VKKU01000001.1"/>
</dbReference>
<dbReference type="EMBL" id="VKKU01000001">
    <property type="protein sequence ID" value="TSB04496.1"/>
    <property type="molecule type" value="Genomic_DNA"/>
</dbReference>
<dbReference type="Pfam" id="PF07811">
    <property type="entry name" value="TadE"/>
    <property type="match status" value="1"/>
</dbReference>
<reference evidence="3 4" key="1">
    <citation type="submission" date="2019-07" db="EMBL/GenBank/DDBJ databases">
        <authorList>
            <person name="Park M."/>
        </authorList>
    </citation>
    <scope>NUCLEOTIDE SEQUENCE [LARGE SCALE GENOMIC DNA]</scope>
    <source>
        <strain evidence="3 4">KCTC32445</strain>
    </source>
</reference>
<comment type="caution">
    <text evidence="3">The sequence shown here is derived from an EMBL/GenBank/DDBJ whole genome shotgun (WGS) entry which is preliminary data.</text>
</comment>
<protein>
    <submittedName>
        <fullName evidence="3">Pilus assembly protein</fullName>
    </submittedName>
</protein>
<gene>
    <name evidence="3" type="ORF">FOM92_03475</name>
</gene>
<keyword evidence="1" id="KW-0812">Transmembrane</keyword>
<accession>A0A553WIH1</accession>
<keyword evidence="1" id="KW-0472">Membrane</keyword>
<feature type="transmembrane region" description="Helical" evidence="1">
    <location>
        <begin position="21"/>
        <end position="40"/>
    </location>
</feature>
<proteinExistence type="predicted"/>
<name>A0A553WIH1_9SPHN</name>
<keyword evidence="4" id="KW-1185">Reference proteome</keyword>
<evidence type="ECO:0000313" key="3">
    <source>
        <dbReference type="EMBL" id="TSB04496.1"/>
    </source>
</evidence>
<feature type="domain" description="TadE-like" evidence="2">
    <location>
        <begin position="19"/>
        <end position="61"/>
    </location>
</feature>
<dbReference type="Proteomes" id="UP000320160">
    <property type="component" value="Unassembled WGS sequence"/>
</dbReference>
<sequence>MMLTKLHKPFLKFVNDREGTSIVEFAVISPVMFTLLFGGFDFGHTLYMQSVLQGSVNKAARDSALETGTVAEIQAAVDQKVIDQVTAVHRTAEFNADSFSRTYFRTFTDAAFPESEVWDDTNGDGECNNDENYIDENNNSSFDADGIADGQGYTRDAVKYSATISYDRLFPLAGLLGVSDRVTLTASTVIANQPYGQKAAAITRKCEDA</sequence>
<organism evidence="3 4">
    <name type="scientific">Sphingorhabdus contaminans</name>
    <dbReference type="NCBI Taxonomy" id="1343899"/>
    <lineage>
        <taxon>Bacteria</taxon>
        <taxon>Pseudomonadati</taxon>
        <taxon>Pseudomonadota</taxon>
        <taxon>Alphaproteobacteria</taxon>
        <taxon>Sphingomonadales</taxon>
        <taxon>Sphingomonadaceae</taxon>
        <taxon>Sphingorhabdus</taxon>
    </lineage>
</organism>
<keyword evidence="1" id="KW-1133">Transmembrane helix</keyword>
<dbReference type="OrthoDB" id="7306064at2"/>
<evidence type="ECO:0000313" key="4">
    <source>
        <dbReference type="Proteomes" id="UP000320160"/>
    </source>
</evidence>
<evidence type="ECO:0000256" key="1">
    <source>
        <dbReference type="SAM" id="Phobius"/>
    </source>
</evidence>